<keyword evidence="3" id="KW-1003">Cell membrane</keyword>
<dbReference type="EMBL" id="AGUF01000074">
    <property type="protein sequence ID" value="EHK63778.1"/>
    <property type="molecule type" value="Genomic_DNA"/>
</dbReference>
<dbReference type="GO" id="GO:0042970">
    <property type="term" value="F:homoserine transmembrane transporter activity"/>
    <property type="evidence" value="ECO:0007669"/>
    <property type="project" value="TreeGrafter"/>
</dbReference>
<evidence type="ECO:0000313" key="8">
    <source>
        <dbReference type="EMBL" id="EHK63778.1"/>
    </source>
</evidence>
<dbReference type="STRING" id="477184.KYC_23223"/>
<evidence type="ECO:0000256" key="5">
    <source>
        <dbReference type="ARBA" id="ARBA00022989"/>
    </source>
</evidence>
<dbReference type="PIRSF" id="PIRSF006324">
    <property type="entry name" value="LeuE"/>
    <property type="match status" value="1"/>
</dbReference>
<dbReference type="eggNOG" id="COG1280">
    <property type="taxonomic scope" value="Bacteria"/>
</dbReference>
<protein>
    <submittedName>
        <fullName evidence="8">Lysine transporter LysE</fullName>
    </submittedName>
</protein>
<dbReference type="InterPro" id="IPR001123">
    <property type="entry name" value="LeuE-type"/>
</dbReference>
<keyword evidence="5 7" id="KW-1133">Transmembrane helix</keyword>
<keyword evidence="4 7" id="KW-0812">Transmembrane</keyword>
<feature type="transmembrane region" description="Helical" evidence="7">
    <location>
        <begin position="40"/>
        <end position="64"/>
    </location>
</feature>
<organism evidence="8 9">
    <name type="scientific">Achromobacter arsenitoxydans SY8</name>
    <dbReference type="NCBI Taxonomy" id="477184"/>
    <lineage>
        <taxon>Bacteria</taxon>
        <taxon>Pseudomonadati</taxon>
        <taxon>Pseudomonadota</taxon>
        <taxon>Betaproteobacteria</taxon>
        <taxon>Burkholderiales</taxon>
        <taxon>Alcaligenaceae</taxon>
        <taxon>Achromobacter</taxon>
    </lineage>
</organism>
<evidence type="ECO:0000256" key="1">
    <source>
        <dbReference type="ARBA" id="ARBA00004651"/>
    </source>
</evidence>
<comment type="subcellular location">
    <subcellularLocation>
        <location evidence="1">Cell membrane</location>
        <topology evidence="1">Multi-pass membrane protein</topology>
    </subcellularLocation>
</comment>
<keyword evidence="6 7" id="KW-0472">Membrane</keyword>
<dbReference type="PANTHER" id="PTHR30086:SF14">
    <property type="entry name" value="HOMOSERINE_HOMOSERINE LACTONE EFFLUX PROTEIN"/>
    <property type="match status" value="1"/>
</dbReference>
<reference evidence="8 9" key="1">
    <citation type="journal article" date="2012" name="J. Bacteriol.">
        <title>Genome sequence of the highly efficient arsenite-oxidizing bacterium Achromobacter arsenitoxydans SY8.</title>
        <authorList>
            <person name="Li X."/>
            <person name="Hu Y."/>
            <person name="Gong J."/>
            <person name="Lin Y."/>
            <person name="Johnstone L."/>
            <person name="Rensing C."/>
            <person name="Wang G."/>
        </authorList>
    </citation>
    <scope>NUCLEOTIDE SEQUENCE [LARGE SCALE GENOMIC DNA]</scope>
    <source>
        <strain evidence="8 9">SY8</strain>
    </source>
</reference>
<sequence length="210" mass="21730">MTLATLLLFILASAVTIITPGPTVLLAMSNGSRHGVRAACWGMGGAVLADLILIGAVACGLGVVLAASEIAFQVVKWAGAAYLAWLGWKLLRADAALAMPSVQARTDRPTGLALGLRSFVVALTNPKALLFMSAFLPQFINPAAPLPTQYAILAAVMALMNVATMLAYAALGAQMVRAFQGGGLRWLNRVCGGLLIGLAGTLALYRRAAP</sequence>
<dbReference type="Pfam" id="PF01810">
    <property type="entry name" value="LysE"/>
    <property type="match status" value="1"/>
</dbReference>
<name>H0FCY5_9BURK</name>
<feature type="transmembrane region" description="Helical" evidence="7">
    <location>
        <begin position="6"/>
        <end position="28"/>
    </location>
</feature>
<dbReference type="PATRIC" id="fig|477184.5.peg.4566"/>
<comment type="caution">
    <text evidence="8">The sequence shown here is derived from an EMBL/GenBank/DDBJ whole genome shotgun (WGS) entry which is preliminary data.</text>
</comment>
<evidence type="ECO:0000256" key="7">
    <source>
        <dbReference type="SAM" id="Phobius"/>
    </source>
</evidence>
<dbReference type="RefSeq" id="WP_008166920.1">
    <property type="nucleotide sequence ID" value="NZ_AGUF01000074.1"/>
</dbReference>
<dbReference type="PANTHER" id="PTHR30086">
    <property type="entry name" value="ARGININE EXPORTER PROTEIN ARGO"/>
    <property type="match status" value="1"/>
</dbReference>
<keyword evidence="9" id="KW-1185">Reference proteome</keyword>
<comment type="similarity">
    <text evidence="2">Belongs to the Rht family.</text>
</comment>
<evidence type="ECO:0000256" key="2">
    <source>
        <dbReference type="ARBA" id="ARBA00007928"/>
    </source>
</evidence>
<feature type="transmembrane region" description="Helical" evidence="7">
    <location>
        <begin position="148"/>
        <end position="174"/>
    </location>
</feature>
<evidence type="ECO:0000256" key="4">
    <source>
        <dbReference type="ARBA" id="ARBA00022692"/>
    </source>
</evidence>
<evidence type="ECO:0000256" key="3">
    <source>
        <dbReference type="ARBA" id="ARBA00022475"/>
    </source>
</evidence>
<evidence type="ECO:0000313" key="9">
    <source>
        <dbReference type="Proteomes" id="UP000003113"/>
    </source>
</evidence>
<dbReference type="Proteomes" id="UP000003113">
    <property type="component" value="Unassembled WGS sequence"/>
</dbReference>
<gene>
    <name evidence="8" type="ORF">KYC_23223</name>
</gene>
<proteinExistence type="inferred from homology"/>
<dbReference type="AlphaFoldDB" id="H0FCY5"/>
<dbReference type="GO" id="GO:0005886">
    <property type="term" value="C:plasma membrane"/>
    <property type="evidence" value="ECO:0007669"/>
    <property type="project" value="UniProtKB-SubCell"/>
</dbReference>
<dbReference type="OrthoDB" id="9804822at2"/>
<evidence type="ECO:0000256" key="6">
    <source>
        <dbReference type="ARBA" id="ARBA00023136"/>
    </source>
</evidence>
<feature type="transmembrane region" description="Helical" evidence="7">
    <location>
        <begin position="186"/>
        <end position="205"/>
    </location>
</feature>
<accession>H0FCY5</accession>
<feature type="transmembrane region" description="Helical" evidence="7">
    <location>
        <begin position="112"/>
        <end position="136"/>
    </location>
</feature>